<accession>A0AA37BPB3</accession>
<protein>
    <submittedName>
        <fullName evidence="1">Uncharacterized protein</fullName>
    </submittedName>
</protein>
<dbReference type="EMBL" id="BMQD01000062">
    <property type="protein sequence ID" value="GGL01339.1"/>
    <property type="molecule type" value="Genomic_DNA"/>
</dbReference>
<reference evidence="1" key="2">
    <citation type="submission" date="2022-09" db="EMBL/GenBank/DDBJ databases">
        <authorList>
            <person name="Sun Q."/>
            <person name="Ohkuma M."/>
        </authorList>
    </citation>
    <scope>NUCLEOTIDE SEQUENCE</scope>
    <source>
        <strain evidence="1">JCM 3093</strain>
    </source>
</reference>
<dbReference type="AlphaFoldDB" id="A0AA37BPB3"/>
<dbReference type="Proteomes" id="UP000627984">
    <property type="component" value="Unassembled WGS sequence"/>
</dbReference>
<sequence>MQLFLWAFEQSGPRGNKHKQFYLFIKFLSKTRIFVTGNFKILKTFNNGSLGSRIDEERSEMRYVM</sequence>
<gene>
    <name evidence="1" type="ORF">GCM10010126_70750</name>
</gene>
<organism evidence="1 2">
    <name type="scientific">Planomonospora parontospora</name>
    <dbReference type="NCBI Taxonomy" id="58119"/>
    <lineage>
        <taxon>Bacteria</taxon>
        <taxon>Bacillati</taxon>
        <taxon>Actinomycetota</taxon>
        <taxon>Actinomycetes</taxon>
        <taxon>Streptosporangiales</taxon>
        <taxon>Streptosporangiaceae</taxon>
        <taxon>Planomonospora</taxon>
    </lineage>
</organism>
<evidence type="ECO:0000313" key="1">
    <source>
        <dbReference type="EMBL" id="GGL01339.1"/>
    </source>
</evidence>
<comment type="caution">
    <text evidence="1">The sequence shown here is derived from an EMBL/GenBank/DDBJ whole genome shotgun (WGS) entry which is preliminary data.</text>
</comment>
<reference evidence="1" key="1">
    <citation type="journal article" date="2014" name="Int. J. Syst. Evol. Microbiol.">
        <title>Complete genome sequence of Corynebacterium casei LMG S-19264T (=DSM 44701T), isolated from a smear-ripened cheese.</title>
        <authorList>
            <consortium name="US DOE Joint Genome Institute (JGI-PGF)"/>
            <person name="Walter F."/>
            <person name="Albersmeier A."/>
            <person name="Kalinowski J."/>
            <person name="Ruckert C."/>
        </authorList>
    </citation>
    <scope>NUCLEOTIDE SEQUENCE</scope>
    <source>
        <strain evidence="1">JCM 3093</strain>
    </source>
</reference>
<evidence type="ECO:0000313" key="2">
    <source>
        <dbReference type="Proteomes" id="UP000627984"/>
    </source>
</evidence>
<name>A0AA37BPB3_9ACTN</name>
<proteinExistence type="predicted"/>